<evidence type="ECO:0000256" key="1">
    <source>
        <dbReference type="SAM" id="MobiDB-lite"/>
    </source>
</evidence>
<feature type="compositionally biased region" description="Polar residues" evidence="1">
    <location>
        <begin position="699"/>
        <end position="712"/>
    </location>
</feature>
<keyword evidence="6" id="KW-1185">Reference proteome</keyword>
<dbReference type="GO" id="GO:0055085">
    <property type="term" value="P:transmembrane transport"/>
    <property type="evidence" value="ECO:0007669"/>
    <property type="project" value="TreeGrafter"/>
</dbReference>
<dbReference type="PANTHER" id="PTHR31145:SF8">
    <property type="entry name" value="INTEGRAL MEMBRANE PROTEIN (AFU_ORTHOLOGUE AFUA_2G17475)"/>
    <property type="match status" value="1"/>
</dbReference>
<reference evidence="5 6" key="1">
    <citation type="submission" date="2019-04" db="EMBL/GenBank/DDBJ databases">
        <title>Friends and foes A comparative genomics study of 23 Aspergillus species from section Flavi.</title>
        <authorList>
            <consortium name="DOE Joint Genome Institute"/>
            <person name="Kjaerbolling I."/>
            <person name="Vesth T."/>
            <person name="Frisvad J.C."/>
            <person name="Nybo J.L."/>
            <person name="Theobald S."/>
            <person name="Kildgaard S."/>
            <person name="Isbrandt T."/>
            <person name="Kuo A."/>
            <person name="Sato A."/>
            <person name="Lyhne E.K."/>
            <person name="Kogle M.E."/>
            <person name="Wiebenga A."/>
            <person name="Kun R.S."/>
            <person name="Lubbers R.J."/>
            <person name="Makela M.R."/>
            <person name="Barry K."/>
            <person name="Chovatia M."/>
            <person name="Clum A."/>
            <person name="Daum C."/>
            <person name="Haridas S."/>
            <person name="He G."/>
            <person name="LaButti K."/>
            <person name="Lipzen A."/>
            <person name="Mondo S."/>
            <person name="Riley R."/>
            <person name="Salamov A."/>
            <person name="Simmons B.A."/>
            <person name="Magnuson J.K."/>
            <person name="Henrissat B."/>
            <person name="Mortensen U.H."/>
            <person name="Larsen T.O."/>
            <person name="Devries R.P."/>
            <person name="Grigoriev I.V."/>
            <person name="Machida M."/>
            <person name="Baker S.E."/>
            <person name="Andersen M.R."/>
        </authorList>
    </citation>
    <scope>NUCLEOTIDE SEQUENCE [LARGE SCALE GENOMIC DNA]</scope>
    <source>
        <strain evidence="5 6">CBS 151.66</strain>
    </source>
</reference>
<feature type="compositionally biased region" description="Low complexity" evidence="1">
    <location>
        <begin position="633"/>
        <end position="649"/>
    </location>
</feature>
<dbReference type="InterPro" id="IPR010308">
    <property type="entry name" value="TRP_C"/>
</dbReference>
<sequence>MGLTITFLWALLFLTFSQAAFLRRLECNRSDNALIDPIFQPLSLYGYLTPKPDNTTTLSLKLLGEYESHNCDAIGGANAQITLDAKVLGRSVVSDEHRLESHGACPERSPLDYPRSDSRTYAIYKASYSLDHIYRMNTLAATIRLRLNGTDISCVATNITPYIGSVASRALRTIPLFIMIVTGVITGTLRMCRSRGRSIFRYELADASRDPAESYLPGIGHYLQYIQFIFLTGCLSLSYPGFFRASTGELAWSSLIFKNWPVTHRFTYPGVEDNIYAFNATYGLEEMSQFLGATALSDLWTNAVVNLSLVVLGAIVTLQLVWLFKWTWQLLPTRKSSSMIDLRTEFVSHVQHTGWSVARIILDYFLHPIVTFSLYQPLIAKWFPIYRTFLAVAFVSSLAVSMAYIVRYLTKTDRQRHFFHKGSFPRRSSRDWLSDTLYGVPFIRGLAIGALQFSGLGQLLALMACELFILACLHWNRRKERIWRHICLSTVRLIILAMSCAFLPRAGLHEGKKALISYFIISLHALVLFTGFIIDCLYDPARFALFKLGILDSGPTDLGPQSHEAPVFGINQLSRRSTRRVSFARLPALSPVEISIPYTQRPASPRRPSVLSDLPTRHKHPSIFQAPRSDTTSIPSAWSMVSPSSPSQSETTDSHGSSMESVELEALDLDDTMREKVDYSFRESDQYYGRPPTAPPTFQRIQQGSAESSTATKGHGKRLWKWRRGQKKEKGFEVIRPNRPASEGLSNHITQY</sequence>
<gene>
    <name evidence="5" type="ORF">BDV29DRAFT_173087</name>
</gene>
<feature type="transmembrane region" description="Helical" evidence="2">
    <location>
        <begin position="303"/>
        <end position="324"/>
    </location>
</feature>
<protein>
    <recommendedName>
        <fullName evidence="4">TRP C-terminal domain-containing protein</fullName>
    </recommendedName>
</protein>
<evidence type="ECO:0000313" key="6">
    <source>
        <dbReference type="Proteomes" id="UP000326565"/>
    </source>
</evidence>
<accession>A0A5N5X1W4</accession>
<dbReference type="PANTHER" id="PTHR31145">
    <property type="entry name" value="INTEGRAL MEMBRANE PROTEIN (AFU_ORTHOLOGUE AFUA_7G01610)"/>
    <property type="match status" value="1"/>
</dbReference>
<feature type="chain" id="PRO_5024820666" description="TRP C-terminal domain-containing protein" evidence="3">
    <location>
        <begin position="20"/>
        <end position="752"/>
    </location>
</feature>
<keyword evidence="3" id="KW-0732">Signal</keyword>
<keyword evidence="2" id="KW-0472">Membrane</keyword>
<evidence type="ECO:0000256" key="3">
    <source>
        <dbReference type="SAM" id="SignalP"/>
    </source>
</evidence>
<dbReference type="EMBL" id="ML732204">
    <property type="protein sequence ID" value="KAB8074788.1"/>
    <property type="molecule type" value="Genomic_DNA"/>
</dbReference>
<feature type="transmembrane region" description="Helical" evidence="2">
    <location>
        <begin position="516"/>
        <end position="538"/>
    </location>
</feature>
<dbReference type="InterPro" id="IPR040241">
    <property type="entry name" value="TRP_Flc/Pkd2-like"/>
</dbReference>
<feature type="transmembrane region" description="Helical" evidence="2">
    <location>
        <begin position="222"/>
        <end position="242"/>
    </location>
</feature>
<dbReference type="AlphaFoldDB" id="A0A5N5X1W4"/>
<feature type="signal peptide" evidence="3">
    <location>
        <begin position="1"/>
        <end position="19"/>
    </location>
</feature>
<dbReference type="Pfam" id="PF06011">
    <property type="entry name" value="TRP"/>
    <property type="match status" value="1"/>
</dbReference>
<dbReference type="GO" id="GO:0016020">
    <property type="term" value="C:membrane"/>
    <property type="evidence" value="ECO:0007669"/>
    <property type="project" value="TreeGrafter"/>
</dbReference>
<feature type="transmembrane region" description="Helical" evidence="2">
    <location>
        <begin position="389"/>
        <end position="410"/>
    </location>
</feature>
<evidence type="ECO:0000313" key="5">
    <source>
        <dbReference type="EMBL" id="KAB8074788.1"/>
    </source>
</evidence>
<keyword evidence="2" id="KW-0812">Transmembrane</keyword>
<evidence type="ECO:0000259" key="4">
    <source>
        <dbReference type="Pfam" id="PF06011"/>
    </source>
</evidence>
<evidence type="ECO:0000256" key="2">
    <source>
        <dbReference type="SAM" id="Phobius"/>
    </source>
</evidence>
<dbReference type="OrthoDB" id="269822at2759"/>
<proteinExistence type="predicted"/>
<feature type="transmembrane region" description="Helical" evidence="2">
    <location>
        <begin position="482"/>
        <end position="504"/>
    </location>
</feature>
<dbReference type="Proteomes" id="UP000326565">
    <property type="component" value="Unassembled WGS sequence"/>
</dbReference>
<feature type="region of interest" description="Disordered" evidence="1">
    <location>
        <begin position="599"/>
        <end position="669"/>
    </location>
</feature>
<feature type="transmembrane region" description="Helical" evidence="2">
    <location>
        <begin position="174"/>
        <end position="192"/>
    </location>
</feature>
<feature type="compositionally biased region" description="Basic residues" evidence="1">
    <location>
        <begin position="714"/>
        <end position="727"/>
    </location>
</feature>
<keyword evidence="2" id="KW-1133">Transmembrane helix</keyword>
<feature type="region of interest" description="Disordered" evidence="1">
    <location>
        <begin position="682"/>
        <end position="752"/>
    </location>
</feature>
<organism evidence="5 6">
    <name type="scientific">Aspergillus leporis</name>
    <dbReference type="NCBI Taxonomy" id="41062"/>
    <lineage>
        <taxon>Eukaryota</taxon>
        <taxon>Fungi</taxon>
        <taxon>Dikarya</taxon>
        <taxon>Ascomycota</taxon>
        <taxon>Pezizomycotina</taxon>
        <taxon>Eurotiomycetes</taxon>
        <taxon>Eurotiomycetidae</taxon>
        <taxon>Eurotiales</taxon>
        <taxon>Aspergillaceae</taxon>
        <taxon>Aspergillus</taxon>
        <taxon>Aspergillus subgen. Circumdati</taxon>
    </lineage>
</organism>
<feature type="compositionally biased region" description="Polar residues" evidence="1">
    <location>
        <begin position="650"/>
        <end position="660"/>
    </location>
</feature>
<feature type="domain" description="TRP C-terminal" evidence="4">
    <location>
        <begin position="432"/>
        <end position="529"/>
    </location>
</feature>
<name>A0A5N5X1W4_9EURO</name>